<organism evidence="1 2">
    <name type="scientific">Cichorium intybus</name>
    <name type="common">Chicory</name>
    <dbReference type="NCBI Taxonomy" id="13427"/>
    <lineage>
        <taxon>Eukaryota</taxon>
        <taxon>Viridiplantae</taxon>
        <taxon>Streptophyta</taxon>
        <taxon>Embryophyta</taxon>
        <taxon>Tracheophyta</taxon>
        <taxon>Spermatophyta</taxon>
        <taxon>Magnoliopsida</taxon>
        <taxon>eudicotyledons</taxon>
        <taxon>Gunneridae</taxon>
        <taxon>Pentapetalae</taxon>
        <taxon>asterids</taxon>
        <taxon>campanulids</taxon>
        <taxon>Asterales</taxon>
        <taxon>Asteraceae</taxon>
        <taxon>Cichorioideae</taxon>
        <taxon>Cichorieae</taxon>
        <taxon>Cichoriinae</taxon>
        <taxon>Cichorium</taxon>
    </lineage>
</organism>
<protein>
    <submittedName>
        <fullName evidence="1">Uncharacterized protein</fullName>
    </submittedName>
</protein>
<reference evidence="2" key="1">
    <citation type="journal article" date="2022" name="Mol. Ecol. Resour.">
        <title>The genomes of chicory, endive, great burdock and yacon provide insights into Asteraceae palaeo-polyploidization history and plant inulin production.</title>
        <authorList>
            <person name="Fan W."/>
            <person name="Wang S."/>
            <person name="Wang H."/>
            <person name="Wang A."/>
            <person name="Jiang F."/>
            <person name="Liu H."/>
            <person name="Zhao H."/>
            <person name="Xu D."/>
            <person name="Zhang Y."/>
        </authorList>
    </citation>
    <scope>NUCLEOTIDE SEQUENCE [LARGE SCALE GENOMIC DNA]</scope>
    <source>
        <strain evidence="2">cv. Punajuju</strain>
    </source>
</reference>
<evidence type="ECO:0000313" key="1">
    <source>
        <dbReference type="EMBL" id="KAI3789010.1"/>
    </source>
</evidence>
<evidence type="ECO:0000313" key="2">
    <source>
        <dbReference type="Proteomes" id="UP001055811"/>
    </source>
</evidence>
<dbReference type="EMBL" id="CM042009">
    <property type="protein sequence ID" value="KAI3789010.1"/>
    <property type="molecule type" value="Genomic_DNA"/>
</dbReference>
<accession>A0ACB9H0Z0</accession>
<proteinExistence type="predicted"/>
<keyword evidence="2" id="KW-1185">Reference proteome</keyword>
<sequence>MAVISLRFSSNPCVIACRSVSAFHETGSRSTTNFYKLLSLSSSKAGSEEIKRAYRTLVLKYHPDVSHDHDTTKTFIMLHAAYKTLMDPASREQYNCTLGCFGSTFTDHVGKERRWEGQIVELRRRSSHRAERKEGSWGNRVRHGNRQSKET</sequence>
<comment type="caution">
    <text evidence="1">The sequence shown here is derived from an EMBL/GenBank/DDBJ whole genome shotgun (WGS) entry which is preliminary data.</text>
</comment>
<dbReference type="Proteomes" id="UP001055811">
    <property type="component" value="Linkage Group LG01"/>
</dbReference>
<reference evidence="1 2" key="2">
    <citation type="journal article" date="2022" name="Mol. Ecol. Resour.">
        <title>The genomes of chicory, endive, great burdock and yacon provide insights into Asteraceae paleo-polyploidization history and plant inulin production.</title>
        <authorList>
            <person name="Fan W."/>
            <person name="Wang S."/>
            <person name="Wang H."/>
            <person name="Wang A."/>
            <person name="Jiang F."/>
            <person name="Liu H."/>
            <person name="Zhao H."/>
            <person name="Xu D."/>
            <person name="Zhang Y."/>
        </authorList>
    </citation>
    <scope>NUCLEOTIDE SEQUENCE [LARGE SCALE GENOMIC DNA]</scope>
    <source>
        <strain evidence="2">cv. Punajuju</strain>
        <tissue evidence="1">Leaves</tissue>
    </source>
</reference>
<name>A0ACB9H0Z0_CICIN</name>
<gene>
    <name evidence="1" type="ORF">L2E82_01794</name>
</gene>